<reference evidence="4" key="1">
    <citation type="submission" date="2023-04" db="EMBL/GenBank/DDBJ databases">
        <title>Candida boidinii NBRC 10035.</title>
        <authorList>
            <person name="Ichikawa N."/>
            <person name="Sato H."/>
            <person name="Tonouchi N."/>
        </authorList>
    </citation>
    <scope>NUCLEOTIDE SEQUENCE</scope>
    <source>
        <strain evidence="4">NBRC 10035</strain>
    </source>
</reference>
<dbReference type="Gene3D" id="3.40.50.1820">
    <property type="entry name" value="alpha/beta hydrolase"/>
    <property type="match status" value="1"/>
</dbReference>
<evidence type="ECO:0000256" key="1">
    <source>
        <dbReference type="ARBA" id="ARBA00038097"/>
    </source>
</evidence>
<dbReference type="GO" id="GO:0006654">
    <property type="term" value="P:phosphatidic acid biosynthetic process"/>
    <property type="evidence" value="ECO:0007669"/>
    <property type="project" value="TreeGrafter"/>
</dbReference>
<dbReference type="GO" id="GO:0035965">
    <property type="term" value="P:cardiolipin acyl-chain remodeling"/>
    <property type="evidence" value="ECO:0007669"/>
    <property type="project" value="TreeGrafter"/>
</dbReference>
<proteinExistence type="inferred from homology"/>
<dbReference type="InterPro" id="IPR000073">
    <property type="entry name" value="AB_hydrolase_1"/>
</dbReference>
<feature type="region of interest" description="Disordered" evidence="2">
    <location>
        <begin position="30"/>
        <end position="53"/>
    </location>
</feature>
<dbReference type="GO" id="GO:0055088">
    <property type="term" value="P:lipid homeostasis"/>
    <property type="evidence" value="ECO:0007669"/>
    <property type="project" value="TreeGrafter"/>
</dbReference>
<dbReference type="GO" id="GO:0004623">
    <property type="term" value="F:phospholipase A2 activity"/>
    <property type="evidence" value="ECO:0007669"/>
    <property type="project" value="TreeGrafter"/>
</dbReference>
<accession>A0A9W6WI54</accession>
<dbReference type="Pfam" id="PF00561">
    <property type="entry name" value="Abhydrolase_1"/>
    <property type="match status" value="1"/>
</dbReference>
<dbReference type="EMBL" id="BSXN01001007">
    <property type="protein sequence ID" value="GME71087.1"/>
    <property type="molecule type" value="Genomic_DNA"/>
</dbReference>
<feature type="domain" description="AB hydrolase-1" evidence="3">
    <location>
        <begin position="177"/>
        <end position="441"/>
    </location>
</feature>
<keyword evidence="5" id="KW-1185">Reference proteome</keyword>
<gene>
    <name evidence="4" type="ORF">Cboi02_000307700</name>
</gene>
<dbReference type="AlphaFoldDB" id="A0A9W6WI54"/>
<dbReference type="PANTHER" id="PTHR42886:SF29">
    <property type="entry name" value="PUMMELIG, ISOFORM A"/>
    <property type="match status" value="1"/>
</dbReference>
<comment type="similarity">
    <text evidence="1">Belongs to the peptidase S33 family. ABHD4/ABHD5 subfamily.</text>
</comment>
<evidence type="ECO:0000256" key="2">
    <source>
        <dbReference type="SAM" id="MobiDB-lite"/>
    </source>
</evidence>
<dbReference type="GO" id="GO:0005743">
    <property type="term" value="C:mitochondrial inner membrane"/>
    <property type="evidence" value="ECO:0007669"/>
    <property type="project" value="TreeGrafter"/>
</dbReference>
<dbReference type="GO" id="GO:0042171">
    <property type="term" value="F:lysophosphatidic acid acyltransferase activity"/>
    <property type="evidence" value="ECO:0007669"/>
    <property type="project" value="TreeGrafter"/>
</dbReference>
<comment type="caution">
    <text evidence="4">The sequence shown here is derived from an EMBL/GenBank/DDBJ whole genome shotgun (WGS) entry which is preliminary data.</text>
</comment>
<dbReference type="SUPFAM" id="SSF53474">
    <property type="entry name" value="alpha/beta-Hydrolases"/>
    <property type="match status" value="1"/>
</dbReference>
<evidence type="ECO:0000259" key="3">
    <source>
        <dbReference type="Pfam" id="PF00561"/>
    </source>
</evidence>
<evidence type="ECO:0000313" key="5">
    <source>
        <dbReference type="Proteomes" id="UP001165120"/>
    </source>
</evidence>
<sequence length="461" mass="52797">MSLLRLSSTNNTGFFITKSSSIFFSHIHTSRSSNSSSSTSSPSTSPSSSSINSNAANVVDATAITTEALQDIQSKVKINNNYRTSTPPSGVPLSKIFSNNFPLSFKESFNHYKIRNDLAKIEYDLLSTLEFFPEPSEYYKSEIKNTVIDEKTGDFINEFNIEPLNFQDLKEEDKHYLIFIHGYGAGQCFFYKNLEKIANLKIFKNWKIISIDLLGYGNSSRPNFPHDIPFKDYEKVEDIFVESLNTWFTKNKFPANKTLVVSHSMGSYLSILLNIKYPDLFKKLIMVSPGGISIPRIKPKIPLWFEKLWNLNVSPFSLVRYSGPFGSYFVSGWTSRRFSKNKEIFSKLDQSLLHLYTYSIFNAKGSGEYMLNYFLAPGGVPKNPLINRMSKFKCDTLWCYGSNDWMDKKGGLKCSNDLKSKGFISDYIEIEDSGHHIYLDNFNKFNELIVSEMNRFETTYK</sequence>
<evidence type="ECO:0000313" key="4">
    <source>
        <dbReference type="EMBL" id="GME71087.1"/>
    </source>
</evidence>
<dbReference type="Proteomes" id="UP001165120">
    <property type="component" value="Unassembled WGS sequence"/>
</dbReference>
<dbReference type="InterPro" id="IPR029058">
    <property type="entry name" value="AB_hydrolase_fold"/>
</dbReference>
<organism evidence="4 5">
    <name type="scientific">Candida boidinii</name>
    <name type="common">Yeast</name>
    <dbReference type="NCBI Taxonomy" id="5477"/>
    <lineage>
        <taxon>Eukaryota</taxon>
        <taxon>Fungi</taxon>
        <taxon>Dikarya</taxon>
        <taxon>Ascomycota</taxon>
        <taxon>Saccharomycotina</taxon>
        <taxon>Pichiomycetes</taxon>
        <taxon>Pichiales</taxon>
        <taxon>Pichiaceae</taxon>
        <taxon>Ogataea</taxon>
        <taxon>Ogataea/Candida clade</taxon>
    </lineage>
</organism>
<name>A0A9W6WI54_CANBO</name>
<dbReference type="PANTHER" id="PTHR42886">
    <property type="entry name" value="RE40534P-RELATED"/>
    <property type="match status" value="1"/>
</dbReference>
<protein>
    <submittedName>
        <fullName evidence="4">Unnamed protein product</fullName>
    </submittedName>
</protein>